<organism evidence="2 3">
    <name type="scientific">Bifidobacterium choladohabitans</name>
    <dbReference type="NCBI Taxonomy" id="2750947"/>
    <lineage>
        <taxon>Bacteria</taxon>
        <taxon>Bacillati</taxon>
        <taxon>Actinomycetota</taxon>
        <taxon>Actinomycetes</taxon>
        <taxon>Bifidobacteriales</taxon>
        <taxon>Bifidobacteriaceae</taxon>
        <taxon>Bifidobacterium</taxon>
    </lineage>
</organism>
<dbReference type="Gene3D" id="1.10.10.10">
    <property type="entry name" value="Winged helix-like DNA-binding domain superfamily/Winged helix DNA-binding domain"/>
    <property type="match status" value="1"/>
</dbReference>
<dbReference type="SUPFAM" id="SSF53067">
    <property type="entry name" value="Actin-like ATPase domain"/>
    <property type="match status" value="1"/>
</dbReference>
<dbReference type="InterPro" id="IPR000600">
    <property type="entry name" value="ROK"/>
</dbReference>
<protein>
    <submittedName>
        <fullName evidence="2">ROK family protein</fullName>
    </submittedName>
</protein>
<keyword evidence="3" id="KW-1185">Reference proteome</keyword>
<dbReference type="InterPro" id="IPR036390">
    <property type="entry name" value="WH_DNA-bd_sf"/>
</dbReference>
<evidence type="ECO:0000256" key="1">
    <source>
        <dbReference type="ARBA" id="ARBA00006479"/>
    </source>
</evidence>
<comment type="caution">
    <text evidence="2">The sequence shown here is derived from an EMBL/GenBank/DDBJ whole genome shotgun (WGS) entry which is preliminary data.</text>
</comment>
<dbReference type="Gene3D" id="3.30.420.40">
    <property type="match status" value="2"/>
</dbReference>
<dbReference type="EMBL" id="JACFSA010000002">
    <property type="protein sequence ID" value="MBI0143995.1"/>
    <property type="molecule type" value="Genomic_DNA"/>
</dbReference>
<dbReference type="PANTHER" id="PTHR18964:SF149">
    <property type="entry name" value="BIFUNCTIONAL UDP-N-ACETYLGLUCOSAMINE 2-EPIMERASE_N-ACETYLMANNOSAMINE KINASE"/>
    <property type="match status" value="1"/>
</dbReference>
<evidence type="ECO:0000313" key="2">
    <source>
        <dbReference type="EMBL" id="MBI0143995.1"/>
    </source>
</evidence>
<dbReference type="PANTHER" id="PTHR18964">
    <property type="entry name" value="ROK (REPRESSOR, ORF, KINASE) FAMILY"/>
    <property type="match status" value="1"/>
</dbReference>
<accession>A0ABS0R014</accession>
<proteinExistence type="inferred from homology"/>
<dbReference type="Pfam" id="PF00480">
    <property type="entry name" value="ROK"/>
    <property type="match status" value="1"/>
</dbReference>
<dbReference type="InterPro" id="IPR036388">
    <property type="entry name" value="WH-like_DNA-bd_sf"/>
</dbReference>
<dbReference type="SUPFAM" id="SSF46785">
    <property type="entry name" value="Winged helix' DNA-binding domain"/>
    <property type="match status" value="1"/>
</dbReference>
<comment type="similarity">
    <text evidence="1">Belongs to the ROK (NagC/XylR) family.</text>
</comment>
<sequence>MRNVAASKKNVLNTAGRTSLHNHNLAIIAKAVITGSLPDPSRAYLAKITGLNRSTLSRLVEQLIAYGIIRELDSKNIGSGRPAVPLAPALHTYASIGVDIMRDSIEASVVDLSGQILAQQYLQTETEEAAKTLVLVGRIISDLHERARNADLIVVDVTAALHGYFDRNGTHLLSSPTLGWTDVDLARSLHIGREKKYMPAISFLNSADAGAYAENYLRNKHGEPLSDFLYVSGGSGIDAALMKNGSFDAGYHGWAGELGHVYVAEGTNVCSCGNTGCLESFAGQNAIMAASGFSQDSPIGNLFAALMRNETRASKAVASAADYLGLALADFVNICDVPTIVLDGLYSKLFEYLKEPLLLKLSKRVLSSKWAKINVLKSISTSNSVAFGAAWKGITKFIDTPSRWKKQIKNKLNYYPITDTPSVTLSE</sequence>
<dbReference type="RefSeq" id="WP_198205951.1">
    <property type="nucleotide sequence ID" value="NZ_JACFRY010000001.1"/>
</dbReference>
<reference evidence="2 3" key="1">
    <citation type="submission" date="2020-07" db="EMBL/GenBank/DDBJ databases">
        <title>Isolated bacteria genomes of Apis mellifera.</title>
        <authorList>
            <person name="Wu J."/>
            <person name="Zheng H."/>
        </authorList>
    </citation>
    <scope>NUCLEOTIDE SEQUENCE [LARGE SCALE GENOMIC DNA]</scope>
    <source>
        <strain evidence="2 3">W8116</strain>
    </source>
</reference>
<dbReference type="InterPro" id="IPR043129">
    <property type="entry name" value="ATPase_NBD"/>
</dbReference>
<name>A0ABS0R014_9BIFI</name>
<dbReference type="Proteomes" id="UP000700855">
    <property type="component" value="Unassembled WGS sequence"/>
</dbReference>
<gene>
    <name evidence="2" type="ORF">H3U98_04265</name>
</gene>
<evidence type="ECO:0000313" key="3">
    <source>
        <dbReference type="Proteomes" id="UP000700855"/>
    </source>
</evidence>